<protein>
    <recommendedName>
        <fullName evidence="4">DUF4267 domain-containing protein</fullName>
    </recommendedName>
</protein>
<accession>A0A1I1HBF8</accession>
<dbReference type="Proteomes" id="UP000198598">
    <property type="component" value="Unassembled WGS sequence"/>
</dbReference>
<gene>
    <name evidence="2" type="ORF">SAMN05216167_101632</name>
</gene>
<evidence type="ECO:0000313" key="2">
    <source>
        <dbReference type="EMBL" id="SFC19318.1"/>
    </source>
</evidence>
<keyword evidence="1" id="KW-1133">Transmembrane helix</keyword>
<evidence type="ECO:0000256" key="1">
    <source>
        <dbReference type="SAM" id="Phobius"/>
    </source>
</evidence>
<proteinExistence type="predicted"/>
<dbReference type="InterPro" id="IPR025363">
    <property type="entry name" value="DUF4267"/>
</dbReference>
<feature type="transmembrane region" description="Helical" evidence="1">
    <location>
        <begin position="50"/>
        <end position="70"/>
    </location>
</feature>
<keyword evidence="3" id="KW-1185">Reference proteome</keyword>
<dbReference type="OrthoDB" id="72027at2"/>
<feature type="transmembrane region" description="Helical" evidence="1">
    <location>
        <begin position="105"/>
        <end position="124"/>
    </location>
</feature>
<feature type="transmembrane region" description="Helical" evidence="1">
    <location>
        <begin position="12"/>
        <end position="30"/>
    </location>
</feature>
<evidence type="ECO:0008006" key="4">
    <source>
        <dbReference type="Google" id="ProtNLM"/>
    </source>
</evidence>
<reference evidence="2 3" key="1">
    <citation type="submission" date="2016-10" db="EMBL/GenBank/DDBJ databases">
        <authorList>
            <person name="de Groot N.N."/>
        </authorList>
    </citation>
    <scope>NUCLEOTIDE SEQUENCE [LARGE SCALE GENOMIC DNA]</scope>
    <source>
        <strain evidence="2 3">DSM 26130</strain>
    </source>
</reference>
<dbReference type="Pfam" id="PF14087">
    <property type="entry name" value="DUF4267"/>
    <property type="match status" value="1"/>
</dbReference>
<name>A0A1I1HBF8_9BACT</name>
<keyword evidence="1" id="KW-0472">Membrane</keyword>
<evidence type="ECO:0000313" key="3">
    <source>
        <dbReference type="Proteomes" id="UP000198598"/>
    </source>
</evidence>
<dbReference type="RefSeq" id="WP_093822975.1">
    <property type="nucleotide sequence ID" value="NZ_FOLQ01000001.1"/>
</dbReference>
<dbReference type="AlphaFoldDB" id="A0A1I1HBF8"/>
<feature type="transmembrane region" description="Helical" evidence="1">
    <location>
        <begin position="77"/>
        <end position="99"/>
    </location>
</feature>
<keyword evidence="1" id="KW-0812">Transmembrane</keyword>
<dbReference type="STRING" id="662367.SAMN05216167_101632"/>
<organism evidence="2 3">
    <name type="scientific">Spirosoma endophyticum</name>
    <dbReference type="NCBI Taxonomy" id="662367"/>
    <lineage>
        <taxon>Bacteria</taxon>
        <taxon>Pseudomonadati</taxon>
        <taxon>Bacteroidota</taxon>
        <taxon>Cytophagia</taxon>
        <taxon>Cytophagales</taxon>
        <taxon>Cytophagaceae</taxon>
        <taxon>Spirosoma</taxon>
    </lineage>
</organism>
<dbReference type="EMBL" id="FOLQ01000001">
    <property type="protein sequence ID" value="SFC19318.1"/>
    <property type="molecule type" value="Genomic_DNA"/>
</dbReference>
<sequence length="129" mass="14249">MHTEKLPIWAKAIGYFFGAALLFIGGRFLIAPEIAERGFGLIYAQPNESFHYIKGIRDTTSGLFFLIFTLANWRNPLAALFLVGSLTPVCDMIIVLTSSSAVPNAAWIHGLTALTAWIAGYFLLRRKGE</sequence>